<dbReference type="GO" id="GO:0003700">
    <property type="term" value="F:DNA-binding transcription factor activity"/>
    <property type="evidence" value="ECO:0007669"/>
    <property type="project" value="InterPro"/>
</dbReference>
<dbReference type="PROSITE" id="PS51071">
    <property type="entry name" value="HTH_RPIR"/>
    <property type="match status" value="1"/>
</dbReference>
<sequence>MLETANISALSATEIQAYKFILDNISLIPNMGISKLAKRAFCSNACIIRLLKKLGYASYNDFKYSIKQSLYTNTTQEIYNTHHAKDKIKAIFDSLDNSKILKICEFIKKSNAIYIYGRNMSSVPAKYMHEVLMSLDYPSILLEWKDVLLPLSNNSTENDLIILFTEHMHKAYFPVINNFSKNKSKIVWISNSRLNSSIANNISIYIHANEIDTDVTQHSSKLVSLLIAQLILDQIS</sequence>
<dbReference type="GO" id="GO:1901135">
    <property type="term" value="P:carbohydrate derivative metabolic process"/>
    <property type="evidence" value="ECO:0007669"/>
    <property type="project" value="InterPro"/>
</dbReference>
<dbReference type="Pfam" id="PF01418">
    <property type="entry name" value="HTH_6"/>
    <property type="match status" value="1"/>
</dbReference>
<dbReference type="SUPFAM" id="SSF53697">
    <property type="entry name" value="SIS domain"/>
    <property type="match status" value="1"/>
</dbReference>
<dbReference type="GO" id="GO:0003677">
    <property type="term" value="F:DNA binding"/>
    <property type="evidence" value="ECO:0007669"/>
    <property type="project" value="InterPro"/>
</dbReference>
<dbReference type="PANTHER" id="PTHR30514">
    <property type="entry name" value="GLUCOKINASE"/>
    <property type="match status" value="1"/>
</dbReference>
<dbReference type="Gene3D" id="3.40.50.10490">
    <property type="entry name" value="Glucose-6-phosphate isomerase like protein, domain 1"/>
    <property type="match status" value="1"/>
</dbReference>
<dbReference type="Gene3D" id="1.10.10.10">
    <property type="entry name" value="Winged helix-like DNA-binding domain superfamily/Winged helix DNA-binding domain"/>
    <property type="match status" value="1"/>
</dbReference>
<reference evidence="2 3" key="1">
    <citation type="submission" date="2018-08" db="EMBL/GenBank/DDBJ databases">
        <title>A genome reference for cultivated species of the human gut microbiota.</title>
        <authorList>
            <person name="Zou Y."/>
            <person name="Xue W."/>
            <person name="Luo G."/>
        </authorList>
    </citation>
    <scope>NUCLEOTIDE SEQUENCE [LARGE SCALE GENOMIC DNA]</scope>
    <source>
        <strain evidence="2 3">AF18-46</strain>
    </source>
</reference>
<protein>
    <submittedName>
        <fullName evidence="2">MurR/RpiR family transcriptional regulator</fullName>
    </submittedName>
</protein>
<gene>
    <name evidence="2" type="ORF">DWX20_01250</name>
</gene>
<dbReference type="RefSeq" id="WP_028077373.1">
    <property type="nucleotide sequence ID" value="NZ_AP028934.1"/>
</dbReference>
<organism evidence="2 3">
    <name type="scientific">Solobacterium moorei</name>
    <dbReference type="NCBI Taxonomy" id="102148"/>
    <lineage>
        <taxon>Bacteria</taxon>
        <taxon>Bacillati</taxon>
        <taxon>Bacillota</taxon>
        <taxon>Erysipelotrichia</taxon>
        <taxon>Erysipelotrichales</taxon>
        <taxon>Erysipelotrichaceae</taxon>
        <taxon>Solobacterium</taxon>
    </lineage>
</organism>
<comment type="caution">
    <text evidence="2">The sequence shown here is derived from an EMBL/GenBank/DDBJ whole genome shotgun (WGS) entry which is preliminary data.</text>
</comment>
<feature type="domain" description="HTH rpiR-type" evidence="1">
    <location>
        <begin position="1"/>
        <end position="73"/>
    </location>
</feature>
<proteinExistence type="predicted"/>
<dbReference type="InterPro" id="IPR000281">
    <property type="entry name" value="HTH_RpiR"/>
</dbReference>
<accession>A0A412PHT0</accession>
<evidence type="ECO:0000313" key="2">
    <source>
        <dbReference type="EMBL" id="RGT57702.1"/>
    </source>
</evidence>
<evidence type="ECO:0000259" key="1">
    <source>
        <dbReference type="PROSITE" id="PS51071"/>
    </source>
</evidence>
<dbReference type="InterPro" id="IPR047640">
    <property type="entry name" value="RpiR-like"/>
</dbReference>
<dbReference type="GeneID" id="89621254"/>
<dbReference type="CDD" id="cd05013">
    <property type="entry name" value="SIS_RpiR"/>
    <property type="match status" value="1"/>
</dbReference>
<name>A0A412PHT0_9FIRM</name>
<dbReference type="PANTHER" id="PTHR30514:SF10">
    <property type="entry name" value="MURR_RPIR FAMILY TRANSCRIPTIONAL REGULATOR"/>
    <property type="match status" value="1"/>
</dbReference>
<dbReference type="InterPro" id="IPR046348">
    <property type="entry name" value="SIS_dom_sf"/>
</dbReference>
<evidence type="ECO:0000313" key="3">
    <source>
        <dbReference type="Proteomes" id="UP000284731"/>
    </source>
</evidence>
<dbReference type="SUPFAM" id="SSF46689">
    <property type="entry name" value="Homeodomain-like"/>
    <property type="match status" value="1"/>
</dbReference>
<dbReference type="EMBL" id="QRWX01000001">
    <property type="protein sequence ID" value="RGT57702.1"/>
    <property type="molecule type" value="Genomic_DNA"/>
</dbReference>
<dbReference type="InterPro" id="IPR009057">
    <property type="entry name" value="Homeodomain-like_sf"/>
</dbReference>
<dbReference type="InterPro" id="IPR035472">
    <property type="entry name" value="RpiR-like_SIS"/>
</dbReference>
<dbReference type="Proteomes" id="UP000284731">
    <property type="component" value="Unassembled WGS sequence"/>
</dbReference>
<dbReference type="AlphaFoldDB" id="A0A412PHT0"/>
<dbReference type="GO" id="GO:0097367">
    <property type="term" value="F:carbohydrate derivative binding"/>
    <property type="evidence" value="ECO:0007669"/>
    <property type="project" value="InterPro"/>
</dbReference>
<dbReference type="InterPro" id="IPR036388">
    <property type="entry name" value="WH-like_DNA-bd_sf"/>
</dbReference>